<feature type="region of interest" description="Disordered" evidence="10">
    <location>
        <begin position="188"/>
        <end position="274"/>
    </location>
</feature>
<organism evidence="12 13">
    <name type="scientific">Microbulbifer yueqingensis</name>
    <dbReference type="NCBI Taxonomy" id="658219"/>
    <lineage>
        <taxon>Bacteria</taxon>
        <taxon>Pseudomonadati</taxon>
        <taxon>Pseudomonadota</taxon>
        <taxon>Gammaproteobacteria</taxon>
        <taxon>Cellvibrionales</taxon>
        <taxon>Microbulbiferaceae</taxon>
        <taxon>Microbulbifer</taxon>
    </lineage>
</organism>
<keyword evidence="7" id="KW-0653">Protein transport</keyword>
<gene>
    <name evidence="12" type="ORF">SAMN05216212_1219</name>
</gene>
<dbReference type="EMBL" id="FNFH01000002">
    <property type="protein sequence ID" value="SDJ93401.1"/>
    <property type="molecule type" value="Genomic_DNA"/>
</dbReference>
<dbReference type="PANTHER" id="PTHR33446:SF2">
    <property type="entry name" value="PROTEIN TONB"/>
    <property type="match status" value="1"/>
</dbReference>
<feature type="compositionally biased region" description="Low complexity" evidence="10">
    <location>
        <begin position="204"/>
        <end position="220"/>
    </location>
</feature>
<evidence type="ECO:0000256" key="8">
    <source>
        <dbReference type="ARBA" id="ARBA00022989"/>
    </source>
</evidence>
<reference evidence="13" key="1">
    <citation type="submission" date="2016-10" db="EMBL/GenBank/DDBJ databases">
        <authorList>
            <person name="Varghese N."/>
            <person name="Submissions S."/>
        </authorList>
    </citation>
    <scope>NUCLEOTIDE SEQUENCE [LARGE SCALE GENOMIC DNA]</scope>
    <source>
        <strain evidence="13">CGMCC 1.10658</strain>
    </source>
</reference>
<keyword evidence="6" id="KW-0812">Transmembrane</keyword>
<evidence type="ECO:0000256" key="1">
    <source>
        <dbReference type="ARBA" id="ARBA00004383"/>
    </source>
</evidence>
<evidence type="ECO:0000256" key="10">
    <source>
        <dbReference type="SAM" id="MobiDB-lite"/>
    </source>
</evidence>
<accession>A0A1G8XS72</accession>
<dbReference type="InterPro" id="IPR051045">
    <property type="entry name" value="TonB-dependent_transducer"/>
</dbReference>
<evidence type="ECO:0000256" key="3">
    <source>
        <dbReference type="ARBA" id="ARBA00022448"/>
    </source>
</evidence>
<keyword evidence="3" id="KW-0813">Transport</keyword>
<proteinExistence type="inferred from homology"/>
<dbReference type="GO" id="GO:0015031">
    <property type="term" value="P:protein transport"/>
    <property type="evidence" value="ECO:0007669"/>
    <property type="project" value="UniProtKB-KW"/>
</dbReference>
<feature type="domain" description="TonB C-terminal" evidence="11">
    <location>
        <begin position="284"/>
        <end position="376"/>
    </location>
</feature>
<dbReference type="InterPro" id="IPR037682">
    <property type="entry name" value="TonB_C"/>
</dbReference>
<dbReference type="GO" id="GO:0055085">
    <property type="term" value="P:transmembrane transport"/>
    <property type="evidence" value="ECO:0007669"/>
    <property type="project" value="InterPro"/>
</dbReference>
<dbReference type="AlphaFoldDB" id="A0A1G8XS72"/>
<keyword evidence="4" id="KW-1003">Cell membrane</keyword>
<comment type="similarity">
    <text evidence="2">Belongs to the TonB family.</text>
</comment>
<name>A0A1G8XS72_9GAMM</name>
<evidence type="ECO:0000256" key="7">
    <source>
        <dbReference type="ARBA" id="ARBA00022927"/>
    </source>
</evidence>
<keyword evidence="5" id="KW-0997">Cell inner membrane</keyword>
<evidence type="ECO:0000256" key="2">
    <source>
        <dbReference type="ARBA" id="ARBA00006555"/>
    </source>
</evidence>
<dbReference type="PANTHER" id="PTHR33446">
    <property type="entry name" value="PROTEIN TONB-RELATED"/>
    <property type="match status" value="1"/>
</dbReference>
<evidence type="ECO:0000256" key="9">
    <source>
        <dbReference type="ARBA" id="ARBA00023136"/>
    </source>
</evidence>
<sequence>MVFAAAVSANAAPLLNGLALEQQFNKDRYIAAVYSDTLADSASTLLDENTTRRLEIRVIADSLSARRLRNQWMEAIAINNSGSTLSAQADNMVTFANLLKGRLKRGDQLRVDFDGASGASTVSLNGIQLGRVQDRKFFTTLLRSWVGPVPPSTEFREGLLAAGNVDSGLLGRYELLEPSDARILQLTEAQQEEEEESKAEQDSEAVAQKPKPSKPKVAAAIPPPTLAAAGSTPQAPATSKPAPARSKPKSQAAASKPRPAAKEEAEPEEDDQPLTADMLLARQIYHSMLLRHTYEHISYPSRALQRNQEGSVQVRVTIDPAGEVRDVQTVRESRFSDLNKAAVSAIKAASPYPKVPPALAKSKYEFSVPITFRLPD</sequence>
<dbReference type="SUPFAM" id="SSF74653">
    <property type="entry name" value="TolA/TonB C-terminal domain"/>
    <property type="match status" value="1"/>
</dbReference>
<comment type="subcellular location">
    <subcellularLocation>
        <location evidence="1">Cell inner membrane</location>
        <topology evidence="1">Single-pass membrane protein</topology>
        <orientation evidence="1">Periplasmic side</orientation>
    </subcellularLocation>
</comment>
<evidence type="ECO:0000256" key="6">
    <source>
        <dbReference type="ARBA" id="ARBA00022692"/>
    </source>
</evidence>
<dbReference type="InterPro" id="IPR016087">
    <property type="entry name" value="Chalcone_isomerase"/>
</dbReference>
<dbReference type="GO" id="GO:0031992">
    <property type="term" value="F:energy transducer activity"/>
    <property type="evidence" value="ECO:0007669"/>
    <property type="project" value="TreeGrafter"/>
</dbReference>
<evidence type="ECO:0000256" key="5">
    <source>
        <dbReference type="ARBA" id="ARBA00022519"/>
    </source>
</evidence>
<evidence type="ECO:0000256" key="4">
    <source>
        <dbReference type="ARBA" id="ARBA00022475"/>
    </source>
</evidence>
<dbReference type="InterPro" id="IPR006260">
    <property type="entry name" value="TonB/TolA_C"/>
</dbReference>
<dbReference type="Pfam" id="PF16036">
    <property type="entry name" value="Chalcone_3"/>
    <property type="match status" value="1"/>
</dbReference>
<evidence type="ECO:0000313" key="12">
    <source>
        <dbReference type="EMBL" id="SDJ93401.1"/>
    </source>
</evidence>
<dbReference type="PROSITE" id="PS52015">
    <property type="entry name" value="TONB_CTD"/>
    <property type="match status" value="1"/>
</dbReference>
<dbReference type="Gene3D" id="3.30.1150.10">
    <property type="match status" value="1"/>
</dbReference>
<protein>
    <submittedName>
        <fullName evidence="12">TonB family C-terminal domain-containing protein</fullName>
    </submittedName>
</protein>
<keyword evidence="9" id="KW-0472">Membrane</keyword>
<evidence type="ECO:0000313" key="13">
    <source>
        <dbReference type="Proteomes" id="UP000199305"/>
    </source>
</evidence>
<dbReference type="Proteomes" id="UP000199305">
    <property type="component" value="Unassembled WGS sequence"/>
</dbReference>
<dbReference type="NCBIfam" id="TIGR01352">
    <property type="entry name" value="tonB_Cterm"/>
    <property type="match status" value="1"/>
</dbReference>
<keyword evidence="8" id="KW-1133">Transmembrane helix</keyword>
<keyword evidence="13" id="KW-1185">Reference proteome</keyword>
<dbReference type="Pfam" id="PF03544">
    <property type="entry name" value="TonB_C"/>
    <property type="match status" value="1"/>
</dbReference>
<dbReference type="GO" id="GO:0098797">
    <property type="term" value="C:plasma membrane protein complex"/>
    <property type="evidence" value="ECO:0007669"/>
    <property type="project" value="TreeGrafter"/>
</dbReference>
<dbReference type="STRING" id="658219.SAMN05216212_1219"/>
<evidence type="ECO:0000259" key="11">
    <source>
        <dbReference type="PROSITE" id="PS52015"/>
    </source>
</evidence>
<feature type="compositionally biased region" description="Low complexity" evidence="10">
    <location>
        <begin position="235"/>
        <end position="258"/>
    </location>
</feature>